<proteinExistence type="predicted"/>
<reference evidence="1 2" key="1">
    <citation type="submission" date="2020-08" db="EMBL/GenBank/DDBJ databases">
        <title>Sequencing the genomes of 1000 actinobacteria strains.</title>
        <authorList>
            <person name="Klenk H.-P."/>
        </authorList>
    </citation>
    <scope>NUCLEOTIDE SEQUENCE [LARGE SCALE GENOMIC DNA]</scope>
    <source>
        <strain evidence="1 2">DSM 19079</strain>
    </source>
</reference>
<evidence type="ECO:0000313" key="2">
    <source>
        <dbReference type="Proteomes" id="UP000560081"/>
    </source>
</evidence>
<sequence>MTLAMEYDEAEDEQPEAAEPVFATAQEWVTEWFLPHFRRNPKAVRWDPQWWRHEEAGTVLEAMWGSWEATRATGDAGAMVAWFRDVFYPLTDRLTAENGPFWSIHEALGRVEVPDTLPHEPAPAGWFG</sequence>
<dbReference type="RefSeq" id="WP_167736967.1">
    <property type="nucleotide sequence ID" value="NZ_BMLA01000013.1"/>
</dbReference>
<dbReference type="AlphaFoldDB" id="A0A4Y8WY38"/>
<protein>
    <submittedName>
        <fullName evidence="1">Uncharacterized protein</fullName>
    </submittedName>
</protein>
<gene>
    <name evidence="1" type="ORF">BJ976_002353</name>
</gene>
<dbReference type="Proteomes" id="UP000560081">
    <property type="component" value="Unassembled WGS sequence"/>
</dbReference>
<dbReference type="Pfam" id="PF16259">
    <property type="entry name" value="DUF4913"/>
    <property type="match status" value="1"/>
</dbReference>
<accession>A0A4Y8WY38</accession>
<name>A0A4Y8WY38_9MICC</name>
<dbReference type="EMBL" id="JACHMC010000002">
    <property type="protein sequence ID" value="MBB4883945.1"/>
    <property type="molecule type" value="Genomic_DNA"/>
</dbReference>
<organism evidence="1 2">
    <name type="scientific">Micrococcus flavus</name>
    <dbReference type="NCBI Taxonomy" id="384602"/>
    <lineage>
        <taxon>Bacteria</taxon>
        <taxon>Bacillati</taxon>
        <taxon>Actinomycetota</taxon>
        <taxon>Actinomycetes</taxon>
        <taxon>Micrococcales</taxon>
        <taxon>Micrococcaceae</taxon>
        <taxon>Micrococcus</taxon>
    </lineage>
</organism>
<comment type="caution">
    <text evidence="1">The sequence shown here is derived from an EMBL/GenBank/DDBJ whole genome shotgun (WGS) entry which is preliminary data.</text>
</comment>
<dbReference type="InterPro" id="IPR032584">
    <property type="entry name" value="DUF4913"/>
</dbReference>
<keyword evidence="2" id="KW-1185">Reference proteome</keyword>
<evidence type="ECO:0000313" key="1">
    <source>
        <dbReference type="EMBL" id="MBB4883945.1"/>
    </source>
</evidence>